<dbReference type="GO" id="GO:0043139">
    <property type="term" value="F:5'-3' DNA helicase activity"/>
    <property type="evidence" value="ECO:0007669"/>
    <property type="project" value="UniProtKB-EC"/>
</dbReference>
<sequence length="654" mass="74325">MNYYDKTLALFGLSLLAIAIMAKAYPPLALLAVFPILAWGEEVLVWVHTRVAPLEPVRVLYEEPGVKAAFDPRRGLYHVFWRAEPIHSVYGISAAPRLHEMYAKLSLRRGEWVTYFVWGDRKYIRYTARRLTPERLRQVELILKEYYVLDKAEPWLSSRKQPGRWPYLTALLFIPLALISSGWFLLAIPLWLFVYRRVRRWYRVPYLLLSLSHVSRASSLPASREMLEAMASAEAAAFGMMEKWAVAFTDMPPEAVHKKFVKVYEGRDTGKRLIRIRELSEFVERMARYNERPILLYPYGSKDLHSIYMTQDWIATYDFWTLRNGVRALSHDLSRFPMFYGGKLLAVGREVVLAYDRFGRPVSVDLDALPTVHGVVIGASGLGKSWTVGSWLGVLAEAGVDVVVVDPHGDYLKWAALYGAQVVEVPEELPSDMPEVLAKSMWFRRLAGEYGLDAGENAEAVKAVLERMASLAGYSPRFVDVGGRHVVFSVYKARKDAALQAFFYGVLLVYLLAKHIDERVERVRTVIVFDEARLISKRGVPGYSTLSSMLEEIVMGGRKYGLAIWFVLQLETQLEHDLLRSASVQLLFGGGEDVVKPLAHVLYLDDADAAYLLTTVTPREASLSGQPYAMAVMRIKPRNLKYHVKIPLDPRLKA</sequence>
<dbReference type="Proteomes" id="UP000005867">
    <property type="component" value="Chromosome"/>
</dbReference>
<dbReference type="KEGG" id="pyr:P186_2776"/>
<dbReference type="OrthoDB" id="29273at2157"/>
<dbReference type="GeneID" id="11594374"/>
<organism evidence="7 8">
    <name type="scientific">Pyrobaculum ferrireducens</name>
    <dbReference type="NCBI Taxonomy" id="1104324"/>
    <lineage>
        <taxon>Archaea</taxon>
        <taxon>Thermoproteota</taxon>
        <taxon>Thermoprotei</taxon>
        <taxon>Thermoproteales</taxon>
        <taxon>Thermoproteaceae</taxon>
        <taxon>Pyrobaculum</taxon>
    </lineage>
</organism>
<feature type="domain" description="Helicase HerA central" evidence="6">
    <location>
        <begin position="360"/>
        <end position="425"/>
    </location>
</feature>
<dbReference type="Gene3D" id="3.40.50.300">
    <property type="entry name" value="P-loop containing nucleotide triphosphate hydrolases"/>
    <property type="match status" value="1"/>
</dbReference>
<evidence type="ECO:0000256" key="2">
    <source>
        <dbReference type="ARBA" id="ARBA00034617"/>
    </source>
</evidence>
<keyword evidence="5" id="KW-0812">Transmembrane</keyword>
<evidence type="ECO:0000256" key="4">
    <source>
        <dbReference type="ARBA" id="ARBA00048988"/>
    </source>
</evidence>
<evidence type="ECO:0000256" key="1">
    <source>
        <dbReference type="ARBA" id="ARBA00007816"/>
    </source>
</evidence>
<dbReference type="GO" id="GO:0043138">
    <property type="term" value="F:3'-5' DNA helicase activity"/>
    <property type="evidence" value="ECO:0007669"/>
    <property type="project" value="UniProtKB-EC"/>
</dbReference>
<dbReference type="STRING" id="1104324.P186_2776"/>
<proteinExistence type="inferred from homology"/>
<gene>
    <name evidence="7" type="ORF">P186_2776</name>
</gene>
<dbReference type="PANTHER" id="PTHR42957">
    <property type="entry name" value="HELICASE MJ1565-RELATED"/>
    <property type="match status" value="1"/>
</dbReference>
<protein>
    <recommendedName>
        <fullName evidence="6">Helicase HerA central domain-containing protein</fullName>
    </recommendedName>
</protein>
<dbReference type="HOGENOM" id="CLU_418993_0_0_2"/>
<evidence type="ECO:0000313" key="8">
    <source>
        <dbReference type="Proteomes" id="UP000005867"/>
    </source>
</evidence>
<evidence type="ECO:0000256" key="5">
    <source>
        <dbReference type="SAM" id="Phobius"/>
    </source>
</evidence>
<dbReference type="Pfam" id="PF01935">
    <property type="entry name" value="DUF87"/>
    <property type="match status" value="1"/>
</dbReference>
<dbReference type="PANTHER" id="PTHR42957:SF1">
    <property type="entry name" value="HELICASE MJ1565-RELATED"/>
    <property type="match status" value="1"/>
</dbReference>
<dbReference type="RefSeq" id="WP_014289977.1">
    <property type="nucleotide sequence ID" value="NC_016645.1"/>
</dbReference>
<dbReference type="eggNOG" id="arCOG00280">
    <property type="taxonomic scope" value="Archaea"/>
</dbReference>
<evidence type="ECO:0000259" key="6">
    <source>
        <dbReference type="Pfam" id="PF01935"/>
    </source>
</evidence>
<accession>G7VEY7</accession>
<dbReference type="InterPro" id="IPR002789">
    <property type="entry name" value="HerA_central"/>
</dbReference>
<evidence type="ECO:0000313" key="7">
    <source>
        <dbReference type="EMBL" id="AET34152.1"/>
    </source>
</evidence>
<evidence type="ECO:0000256" key="3">
    <source>
        <dbReference type="ARBA" id="ARBA00048954"/>
    </source>
</evidence>
<dbReference type="BioCyc" id="PSP1104324:GJSN-2713-MONOMER"/>
<name>G7VEY7_9CREN</name>
<keyword evidence="5" id="KW-0472">Membrane</keyword>
<comment type="catalytic activity">
    <reaction evidence="3">
        <text>ATP + H2O = ADP + phosphate + H(+)</text>
        <dbReference type="Rhea" id="RHEA:13065"/>
        <dbReference type="ChEBI" id="CHEBI:15377"/>
        <dbReference type="ChEBI" id="CHEBI:15378"/>
        <dbReference type="ChEBI" id="CHEBI:30616"/>
        <dbReference type="ChEBI" id="CHEBI:43474"/>
        <dbReference type="ChEBI" id="CHEBI:456216"/>
        <dbReference type="EC" id="5.6.2.3"/>
    </reaction>
</comment>
<feature type="transmembrane region" description="Helical" evidence="5">
    <location>
        <begin position="167"/>
        <end position="194"/>
    </location>
</feature>
<keyword evidence="5" id="KW-1133">Transmembrane helix</keyword>
<keyword evidence="8" id="KW-1185">Reference proteome</keyword>
<comment type="catalytic activity">
    <reaction evidence="4">
        <text>ATP + H2O = ADP + phosphate + H(+)</text>
        <dbReference type="Rhea" id="RHEA:13065"/>
        <dbReference type="ChEBI" id="CHEBI:15377"/>
        <dbReference type="ChEBI" id="CHEBI:15378"/>
        <dbReference type="ChEBI" id="CHEBI:30616"/>
        <dbReference type="ChEBI" id="CHEBI:43474"/>
        <dbReference type="ChEBI" id="CHEBI:456216"/>
        <dbReference type="EC" id="5.6.2.4"/>
    </reaction>
</comment>
<reference evidence="7 8" key="1">
    <citation type="journal article" date="2012" name="J. Bacteriol.">
        <title>Complete genome sequence of strain 1860, a crenarchaeon of the genus pyrobaculum able to grow with various electron acceptors.</title>
        <authorList>
            <person name="Mardanov A.V."/>
            <person name="Gumerov V.M."/>
            <person name="Slobodkina G.B."/>
            <person name="Beletsky A.V."/>
            <person name="Bonch-Osmolovskaya E.A."/>
            <person name="Ravin N.V."/>
            <person name="Skryabin K.G."/>
        </authorList>
    </citation>
    <scope>NUCLEOTIDE SEQUENCE [LARGE SCALE GENOMIC DNA]</scope>
    <source>
        <strain evidence="7 8">1860</strain>
    </source>
</reference>
<dbReference type="SUPFAM" id="SSF52540">
    <property type="entry name" value="P-loop containing nucleoside triphosphate hydrolases"/>
    <property type="match status" value="1"/>
</dbReference>
<dbReference type="EMBL" id="CP003098">
    <property type="protein sequence ID" value="AET34152.1"/>
    <property type="molecule type" value="Genomic_DNA"/>
</dbReference>
<dbReference type="InterPro" id="IPR008571">
    <property type="entry name" value="HerA-like"/>
</dbReference>
<dbReference type="InterPro" id="IPR027417">
    <property type="entry name" value="P-loop_NTPase"/>
</dbReference>
<comment type="catalytic activity">
    <reaction evidence="2">
        <text>Couples ATP hydrolysis with the unwinding of duplex DNA by translocating in the 3'-5' direction.</text>
        <dbReference type="EC" id="5.6.2.4"/>
    </reaction>
</comment>
<comment type="similarity">
    <text evidence="1">Belongs to the HerA family.</text>
</comment>
<dbReference type="AlphaFoldDB" id="G7VEY7"/>